<keyword evidence="1" id="KW-0547">Nucleotide-binding</keyword>
<dbReference type="SMART" id="SM00490">
    <property type="entry name" value="HELICc"/>
    <property type="match status" value="1"/>
</dbReference>
<dbReference type="InterPro" id="IPR006935">
    <property type="entry name" value="Helicase/UvrB_N"/>
</dbReference>
<proteinExistence type="predicted"/>
<evidence type="ECO:0000259" key="6">
    <source>
        <dbReference type="PROSITE" id="PS51194"/>
    </source>
</evidence>
<gene>
    <name evidence="7" type="ORF">SAMN04489742_0161</name>
</gene>
<dbReference type="GO" id="GO:0003677">
    <property type="term" value="F:DNA binding"/>
    <property type="evidence" value="ECO:0007669"/>
    <property type="project" value="InterPro"/>
</dbReference>
<keyword evidence="8" id="KW-1185">Reference proteome</keyword>
<dbReference type="PROSITE" id="PS51192">
    <property type="entry name" value="HELICASE_ATP_BIND_1"/>
    <property type="match status" value="1"/>
</dbReference>
<feature type="domain" description="Helicase C-terminal" evidence="6">
    <location>
        <begin position="507"/>
        <end position="669"/>
    </location>
</feature>
<organism evidence="7 8">
    <name type="scientific">Crystallibacter crystallopoietes</name>
    <dbReference type="NCBI Taxonomy" id="37928"/>
    <lineage>
        <taxon>Bacteria</taxon>
        <taxon>Bacillati</taxon>
        <taxon>Actinomycetota</taxon>
        <taxon>Actinomycetes</taxon>
        <taxon>Micrococcales</taxon>
        <taxon>Micrococcaceae</taxon>
        <taxon>Crystallibacter</taxon>
    </lineage>
</organism>
<dbReference type="EMBL" id="FNKH01000001">
    <property type="protein sequence ID" value="SDQ03737.1"/>
    <property type="molecule type" value="Genomic_DNA"/>
</dbReference>
<evidence type="ECO:0000256" key="2">
    <source>
        <dbReference type="ARBA" id="ARBA00022801"/>
    </source>
</evidence>
<dbReference type="PROSITE" id="PS51194">
    <property type="entry name" value="HELICASE_CTER"/>
    <property type="match status" value="1"/>
</dbReference>
<evidence type="ECO:0000313" key="8">
    <source>
        <dbReference type="Proteomes" id="UP000181917"/>
    </source>
</evidence>
<dbReference type="PANTHER" id="PTHR11274">
    <property type="entry name" value="RAD25/XP-B DNA REPAIR HELICASE"/>
    <property type="match status" value="1"/>
</dbReference>
<dbReference type="RefSeq" id="WP_170837919.1">
    <property type="nucleotide sequence ID" value="NZ_FNKH01000001.1"/>
</dbReference>
<reference evidence="7 8" key="1">
    <citation type="submission" date="2016-10" db="EMBL/GenBank/DDBJ databases">
        <authorList>
            <person name="de Groot N.N."/>
        </authorList>
    </citation>
    <scope>NUCLEOTIDE SEQUENCE [LARGE SCALE GENOMIC DNA]</scope>
    <source>
        <strain evidence="7 8">DSM 20117</strain>
    </source>
</reference>
<protein>
    <submittedName>
        <fullName evidence="7">Superfamily II DNA or RNA helicase</fullName>
    </submittedName>
</protein>
<evidence type="ECO:0000313" key="7">
    <source>
        <dbReference type="EMBL" id="SDQ03737.1"/>
    </source>
</evidence>
<dbReference type="InterPro" id="IPR001650">
    <property type="entry name" value="Helicase_C-like"/>
</dbReference>
<name>A0A1H0XLF3_9MICC</name>
<evidence type="ECO:0000256" key="1">
    <source>
        <dbReference type="ARBA" id="ARBA00022741"/>
    </source>
</evidence>
<dbReference type="Pfam" id="PF00271">
    <property type="entry name" value="Helicase_C"/>
    <property type="match status" value="1"/>
</dbReference>
<keyword evidence="4" id="KW-0067">ATP-binding</keyword>
<dbReference type="Gene3D" id="3.30.870.10">
    <property type="entry name" value="Endonuclease Chain A"/>
    <property type="match status" value="1"/>
</dbReference>
<evidence type="ECO:0000256" key="3">
    <source>
        <dbReference type="ARBA" id="ARBA00022806"/>
    </source>
</evidence>
<dbReference type="InterPro" id="IPR027417">
    <property type="entry name" value="P-loop_NTPase"/>
</dbReference>
<sequence length="682" mass="75613">MLGDLGLQTSYRSGRDALLDDFYVPCLQEAVRYDRAVGYFSSTLYQVVGLAFTDFARRGGRLRLVCSPALTPEDFDAMKQGDEIGRRAQETVREDLERLLSNPAAVPATRLLATLIANDIIEVRIAFADKPSGLFHDKLGIFEDLEGKRVSFRGSANETWRAWGYNHESFDVSCSWRNEQELLRTREHADSFQDIWRGREPGVLIARLDEVTREQLVAIADDDLDHAIDEVRLHQGRKLNQVVGRPLMEHQRLVLEDWEAQGHRGIVNFATGAGKTLTAIEGVKRWTSSGGAAVILVPGRDLHAQWIRELESELGEVQILPAGAGSSKSDWMQLLPIFTASGNSADLRRVVIATNATFASSDFQRRLKSGSHLLLVADEMHRAGSQKVLPALEQSVCGATLGLSATFRRQFDDDGTDRLIDFFGPVLSPVIGLAEALMLGLLVPYDYRMHEVTFDDDEQEEYDHLTKRIGQLIAQGEAPGDPDGPLQMLLIKRSRVLKQARHKVPTAVDILVSEYQPGDRWLVYCDDAAQLHAVIDGCLEAGLPTLAFYSGMPSDRDSVIRSLAEHGGIVVAIRCLDEGIDIPVTDHAMILASSTVEREYIQRRGRVLRRAPGTGKVSAEVHDLMLVDRIGGALTKSEALRALEFVRLARNSAARERLKVIVSLSQDPIELPDLLDEEEGSD</sequence>
<evidence type="ECO:0000256" key="4">
    <source>
        <dbReference type="ARBA" id="ARBA00022840"/>
    </source>
</evidence>
<dbReference type="GO" id="GO:0005524">
    <property type="term" value="F:ATP binding"/>
    <property type="evidence" value="ECO:0007669"/>
    <property type="project" value="UniProtKB-KW"/>
</dbReference>
<feature type="domain" description="Helicase ATP-binding" evidence="5">
    <location>
        <begin position="256"/>
        <end position="425"/>
    </location>
</feature>
<dbReference type="Pfam" id="PF04851">
    <property type="entry name" value="ResIII"/>
    <property type="match status" value="1"/>
</dbReference>
<dbReference type="GO" id="GO:0004386">
    <property type="term" value="F:helicase activity"/>
    <property type="evidence" value="ECO:0007669"/>
    <property type="project" value="UniProtKB-KW"/>
</dbReference>
<dbReference type="InterPro" id="IPR050615">
    <property type="entry name" value="ATP-dep_DNA_Helicase"/>
</dbReference>
<dbReference type="AlphaFoldDB" id="A0A1H0XLF3"/>
<dbReference type="PANTHER" id="PTHR11274:SF0">
    <property type="entry name" value="GENERAL TRANSCRIPTION AND DNA REPAIR FACTOR IIH HELICASE SUBUNIT XPB"/>
    <property type="match status" value="1"/>
</dbReference>
<keyword evidence="2" id="KW-0378">Hydrolase</keyword>
<dbReference type="Gene3D" id="3.40.50.300">
    <property type="entry name" value="P-loop containing nucleotide triphosphate hydrolases"/>
    <property type="match status" value="2"/>
</dbReference>
<dbReference type="STRING" id="37928.SAMN04489742_0161"/>
<dbReference type="CDD" id="cd09179">
    <property type="entry name" value="PLDc_N_DEXD_a"/>
    <property type="match status" value="1"/>
</dbReference>
<dbReference type="GO" id="GO:0016787">
    <property type="term" value="F:hydrolase activity"/>
    <property type="evidence" value="ECO:0007669"/>
    <property type="project" value="UniProtKB-KW"/>
</dbReference>
<dbReference type="SMART" id="SM00487">
    <property type="entry name" value="DEXDc"/>
    <property type="match status" value="1"/>
</dbReference>
<accession>A0A1H0XLF3</accession>
<dbReference type="InterPro" id="IPR014001">
    <property type="entry name" value="Helicase_ATP-bd"/>
</dbReference>
<keyword evidence="3 7" id="KW-0347">Helicase</keyword>
<dbReference type="Proteomes" id="UP000181917">
    <property type="component" value="Unassembled WGS sequence"/>
</dbReference>
<dbReference type="SUPFAM" id="SSF52540">
    <property type="entry name" value="P-loop containing nucleoside triphosphate hydrolases"/>
    <property type="match status" value="1"/>
</dbReference>
<evidence type="ECO:0000259" key="5">
    <source>
        <dbReference type="PROSITE" id="PS51192"/>
    </source>
</evidence>